<feature type="transmembrane region" description="Helical" evidence="5">
    <location>
        <begin position="153"/>
        <end position="169"/>
    </location>
</feature>
<dbReference type="EMBL" id="JASAOK010000020">
    <property type="protein sequence ID" value="KAK6221657.1"/>
    <property type="molecule type" value="Genomic_DNA"/>
</dbReference>
<accession>A0AAV9THJ4</accession>
<comment type="subcellular location">
    <subcellularLocation>
        <location evidence="1">Membrane</location>
        <topology evidence="1">Multi-pass membrane protein</topology>
    </subcellularLocation>
</comment>
<dbReference type="Proteomes" id="UP001327957">
    <property type="component" value="Unassembled WGS sequence"/>
</dbReference>
<feature type="transmembrane region" description="Helical" evidence="5">
    <location>
        <begin position="254"/>
        <end position="275"/>
    </location>
</feature>
<dbReference type="NCBIfam" id="TIGR00803">
    <property type="entry name" value="nst"/>
    <property type="match status" value="1"/>
</dbReference>
<keyword evidence="3 5" id="KW-1133">Transmembrane helix</keyword>
<sequence>MAATTDVRRRCARTTAAVVLALLVCQNAASILLQHKLQTRPEDDAVRYEPLSAIILSESLKLFVSLAGAALVFLSHTAAGTSQSSSSFLAYVRGGHDNSAIPAFLYTLSATSQSLGAYHLDIIPYLMLSQVKLILTPIFSKALLKQTLKPHQWMCLVAMATGMVLVQVASAARSFHADGPRVAQDGKDVLFGAVAMLVAGCCSAFAGVYMEAVLKASEHGFMVRNAQLAAYGCLCAIGGFLWHSDFRLEGFFRGYTALVWVLISLQATGGFLVSWAVRIASTIAKNYAQSLGFLAASTIPMLSSSYPLSSELYFGIALVLGGVFASLWKNEVQVSGAKDGDESNRKPRNESIV</sequence>
<comment type="caution">
    <text evidence="6">The sequence shown here is derived from an EMBL/GenBank/DDBJ whole genome shotgun (WGS) entry which is preliminary data.</text>
</comment>
<keyword evidence="7" id="KW-1185">Reference proteome</keyword>
<evidence type="ECO:0000313" key="6">
    <source>
        <dbReference type="EMBL" id="KAK6221657.1"/>
    </source>
</evidence>
<dbReference type="InterPro" id="IPR007271">
    <property type="entry name" value="Nuc_sug_transpt"/>
</dbReference>
<dbReference type="GO" id="GO:0000139">
    <property type="term" value="C:Golgi membrane"/>
    <property type="evidence" value="ECO:0007669"/>
    <property type="project" value="InterPro"/>
</dbReference>
<gene>
    <name evidence="6" type="ORF">QIS74_04529</name>
</gene>
<name>A0AAV9THJ4_9PEZI</name>
<dbReference type="PANTHER" id="PTHR10231">
    <property type="entry name" value="NUCLEOTIDE-SUGAR TRANSMEMBRANE TRANSPORTER"/>
    <property type="match status" value="1"/>
</dbReference>
<evidence type="ECO:0000256" key="5">
    <source>
        <dbReference type="SAM" id="Phobius"/>
    </source>
</evidence>
<evidence type="ECO:0000256" key="4">
    <source>
        <dbReference type="ARBA" id="ARBA00023136"/>
    </source>
</evidence>
<evidence type="ECO:0000313" key="7">
    <source>
        <dbReference type="Proteomes" id="UP001327957"/>
    </source>
</evidence>
<proteinExistence type="predicted"/>
<feature type="transmembrane region" description="Helical" evidence="5">
    <location>
        <begin position="221"/>
        <end position="242"/>
    </location>
</feature>
<dbReference type="AlphaFoldDB" id="A0AAV9THJ4"/>
<keyword evidence="2 5" id="KW-0812">Transmembrane</keyword>
<organism evidence="6 7">
    <name type="scientific">Colletotrichum tabaci</name>
    <dbReference type="NCBI Taxonomy" id="1209068"/>
    <lineage>
        <taxon>Eukaryota</taxon>
        <taxon>Fungi</taxon>
        <taxon>Dikarya</taxon>
        <taxon>Ascomycota</taxon>
        <taxon>Pezizomycotina</taxon>
        <taxon>Sordariomycetes</taxon>
        <taxon>Hypocreomycetidae</taxon>
        <taxon>Glomerellales</taxon>
        <taxon>Glomerellaceae</taxon>
        <taxon>Colletotrichum</taxon>
        <taxon>Colletotrichum destructivum species complex</taxon>
    </lineage>
</organism>
<reference evidence="6 7" key="1">
    <citation type="submission" date="2023-04" db="EMBL/GenBank/DDBJ databases">
        <title>Colletotrichum tabacum stain YC1 causing leaf anthracnose on Nicotiana tabacum(L.) cv.</title>
        <authorList>
            <person name="Ji Z."/>
            <person name="Wang M."/>
            <person name="Zhang J."/>
            <person name="Wang N."/>
            <person name="Zhou Z."/>
        </authorList>
    </citation>
    <scope>NUCLEOTIDE SEQUENCE [LARGE SCALE GENOMIC DNA]</scope>
    <source>
        <strain evidence="6 7">YC1</strain>
    </source>
</reference>
<protein>
    <submittedName>
        <fullName evidence="6">UDP-galactose transporter</fullName>
    </submittedName>
</protein>
<evidence type="ECO:0000256" key="2">
    <source>
        <dbReference type="ARBA" id="ARBA00022692"/>
    </source>
</evidence>
<dbReference type="Pfam" id="PF04142">
    <property type="entry name" value="Nuc_sug_transp"/>
    <property type="match status" value="1"/>
</dbReference>
<feature type="transmembrane region" description="Helical" evidence="5">
    <location>
        <begin position="189"/>
        <end position="209"/>
    </location>
</feature>
<keyword evidence="4 5" id="KW-0472">Membrane</keyword>
<evidence type="ECO:0000256" key="1">
    <source>
        <dbReference type="ARBA" id="ARBA00004141"/>
    </source>
</evidence>
<evidence type="ECO:0000256" key="3">
    <source>
        <dbReference type="ARBA" id="ARBA00022989"/>
    </source>
</evidence>
<dbReference type="GO" id="GO:0015165">
    <property type="term" value="F:pyrimidine nucleotide-sugar transmembrane transporter activity"/>
    <property type="evidence" value="ECO:0007669"/>
    <property type="project" value="InterPro"/>
</dbReference>